<feature type="domain" description="UvrD-like helicase C-terminal" evidence="17">
    <location>
        <begin position="503"/>
        <end position="780"/>
    </location>
</feature>
<protein>
    <recommendedName>
        <fullName evidence="12">DNA 3'-5' helicase</fullName>
        <ecNumber evidence="12">5.6.2.4</ecNumber>
    </recommendedName>
    <alternativeName>
        <fullName evidence="13">DNA 3'-5' helicase II</fullName>
    </alternativeName>
</protein>
<keyword evidence="2 15" id="KW-0547">Nucleotide-binding</keyword>
<evidence type="ECO:0000256" key="3">
    <source>
        <dbReference type="ARBA" id="ARBA00022763"/>
    </source>
</evidence>
<keyword evidence="7 15" id="KW-0067">ATP-binding</keyword>
<dbReference type="InterPro" id="IPR038726">
    <property type="entry name" value="PDDEXK_AddAB-type"/>
</dbReference>
<keyword evidence="1" id="KW-0540">Nuclease</keyword>
<feature type="binding site" evidence="15">
    <location>
        <begin position="24"/>
        <end position="31"/>
    </location>
    <ligand>
        <name>ATP</name>
        <dbReference type="ChEBI" id="CHEBI:30616"/>
    </ligand>
</feature>
<keyword evidence="3" id="KW-0227">DNA damage</keyword>
<dbReference type="GO" id="GO:0005829">
    <property type="term" value="C:cytosol"/>
    <property type="evidence" value="ECO:0007669"/>
    <property type="project" value="TreeGrafter"/>
</dbReference>
<comment type="catalytic activity">
    <reaction evidence="14">
        <text>ATP + H2O = ADP + phosphate + H(+)</text>
        <dbReference type="Rhea" id="RHEA:13065"/>
        <dbReference type="ChEBI" id="CHEBI:15377"/>
        <dbReference type="ChEBI" id="CHEBI:15378"/>
        <dbReference type="ChEBI" id="CHEBI:30616"/>
        <dbReference type="ChEBI" id="CHEBI:43474"/>
        <dbReference type="ChEBI" id="CHEBI:456216"/>
        <dbReference type="EC" id="5.6.2.4"/>
    </reaction>
</comment>
<dbReference type="GO" id="GO:0004527">
    <property type="term" value="F:exonuclease activity"/>
    <property type="evidence" value="ECO:0007669"/>
    <property type="project" value="UniProtKB-KW"/>
</dbReference>
<organism evidence="18 19">
    <name type="scientific">Rhodophyticola porphyridii</name>
    <dbReference type="NCBI Taxonomy" id="1852017"/>
    <lineage>
        <taxon>Bacteria</taxon>
        <taxon>Pseudomonadati</taxon>
        <taxon>Pseudomonadota</taxon>
        <taxon>Alphaproteobacteria</taxon>
        <taxon>Rhodobacterales</taxon>
        <taxon>Roseobacteraceae</taxon>
        <taxon>Rhodophyticola</taxon>
    </lineage>
</organism>
<evidence type="ECO:0000313" key="19">
    <source>
        <dbReference type="Proteomes" id="UP000281343"/>
    </source>
</evidence>
<dbReference type="Gene3D" id="3.90.320.10">
    <property type="match status" value="1"/>
</dbReference>
<dbReference type="AlphaFoldDB" id="A0A3L9YNC8"/>
<keyword evidence="19" id="KW-1185">Reference proteome</keyword>
<dbReference type="InterPro" id="IPR000212">
    <property type="entry name" value="DNA_helicase_UvrD/REP"/>
</dbReference>
<comment type="catalytic activity">
    <reaction evidence="11">
        <text>Couples ATP hydrolysis with the unwinding of duplex DNA by translocating in the 3'-5' direction.</text>
        <dbReference type="EC" id="5.6.2.4"/>
    </reaction>
</comment>
<dbReference type="Gene3D" id="1.10.486.10">
    <property type="entry name" value="PCRA, domain 4"/>
    <property type="match status" value="1"/>
</dbReference>
<evidence type="ECO:0000256" key="13">
    <source>
        <dbReference type="ARBA" id="ARBA00034923"/>
    </source>
</evidence>
<evidence type="ECO:0000256" key="2">
    <source>
        <dbReference type="ARBA" id="ARBA00022741"/>
    </source>
</evidence>
<evidence type="ECO:0000259" key="16">
    <source>
        <dbReference type="PROSITE" id="PS51198"/>
    </source>
</evidence>
<dbReference type="PANTHER" id="PTHR11070">
    <property type="entry name" value="UVRD / RECB / PCRA DNA HELICASE FAMILY MEMBER"/>
    <property type="match status" value="1"/>
</dbReference>
<feature type="domain" description="UvrD-like helicase ATP-binding" evidence="16">
    <location>
        <begin position="3"/>
        <end position="478"/>
    </location>
</feature>
<evidence type="ECO:0000256" key="10">
    <source>
        <dbReference type="ARBA" id="ARBA00023235"/>
    </source>
</evidence>
<sequence length="1127" mass="121582">MRLDDASRAQVLAADPGTSTWLSANAGSGKTRVLTDRVARLLLDEVPPERILCLTYTKAAASEMQNRLFRRLGGWAMMPDDDLARALADLGLTAERVTPVLLSRARTLFARAIETPGGLKIQTIHSFCGGVLRRFPLEAGVSPGFTEMDERAQLLLAEDVLADLAEGGDIPAVDGVARYLSGDDMAGLVRGLLAHRDGVEPPRESDKIFAWFGVDPGLSAADILRETFLGDEKPLCDRLAGLLDPKSRAHGKSHRVLSGFDWAAPDLEDLAQIEEVFLTGSGANTPDAAKIGSIGNAQIRAALGADLPPLEAFMLRLEAARPRRRAMLSAQKTAALHRFAAAFLPAYDAAKQARGWLDFDDLIRRMRTLLMAPGVAQWVLFRLDGGIDHILVDEAQDTAPAQWQIIAKLAEEFASGEGARADTARTVFVVGDKKQSIYSFQGADPSGFDRMRDHFADRLAQIDAPFQSRELIYSFRSAAPILALVDHVAGGAAGAGLGPDVGHRAFKSALPGRVDIWPHIPKSDTTEPSNWENPVDLLEEDHHHVRLARRVAEAIGSMLDGKTMIEVEKDGKPSRRAARAGDILILVQRRSDLFHEVIAAIKAAGLPIAGADRMRVAAELAVKDLIALMAFLATPEDDLSLAAVLRSPILGWSEADLYGLANPREGFLWRALQTRAAEFPQTVALLEDLRDHADFLRPYDLLERVLIRHDARRNLLARLGGEAEDGIDAMLGQALAYERMDVPSLTGFVGWLQADDVTIKRDPGSAGNQIRVMSIHGAKGLESPIVILPDCAQRRAGNRGVTLLEPENGPLIWPLTKTDAPAKVRAALDGMAEAEAEERNRLLYVAMTRAESWLIVAAAGELGKTAAQSWYGTIRESAEALGAERHPMFGETGLRLETGDWMSPGDETPPSDAARPRLPGWALTPVAEEGRMQAARSPSDLGGAKALPSEAAGLAEEAAKRRGRLIHLLLEYLPGLPQAGWLAASPGILAMEDAVDEVEASALLEEAARVLNAPGLAAVFADDALAEVALTAWSDTLSVQMMGVIDRLIIREDRVLAVDFKSNAVVPADTAEVPEGLLRQMGAYAEMLAPLYPGRRIDTAILWTRNATLMPLAHGSVMAALQRAATA</sequence>
<dbReference type="GO" id="GO:0000725">
    <property type="term" value="P:recombinational repair"/>
    <property type="evidence" value="ECO:0007669"/>
    <property type="project" value="TreeGrafter"/>
</dbReference>
<gene>
    <name evidence="18" type="primary">addA</name>
    <name evidence="18" type="ORF">D9R08_01020</name>
</gene>
<dbReference type="InterPro" id="IPR014151">
    <property type="entry name" value="DNA_helicase_AddA"/>
</dbReference>
<dbReference type="InterPro" id="IPR027417">
    <property type="entry name" value="P-loop_NTPase"/>
</dbReference>
<dbReference type="Pfam" id="PF00580">
    <property type="entry name" value="UvrD-helicase"/>
    <property type="match status" value="1"/>
</dbReference>
<comment type="caution">
    <text evidence="18">The sequence shown here is derived from an EMBL/GenBank/DDBJ whole genome shotgun (WGS) entry which is preliminary data.</text>
</comment>
<dbReference type="PANTHER" id="PTHR11070:SF2">
    <property type="entry name" value="ATP-DEPENDENT DNA HELICASE SRS2"/>
    <property type="match status" value="1"/>
</dbReference>
<dbReference type="InterPro" id="IPR014017">
    <property type="entry name" value="DNA_helicase_UvrD-like_C"/>
</dbReference>
<evidence type="ECO:0000256" key="12">
    <source>
        <dbReference type="ARBA" id="ARBA00034808"/>
    </source>
</evidence>
<keyword evidence="6" id="KW-0269">Exonuclease</keyword>
<keyword evidence="10" id="KW-0413">Isomerase</keyword>
<evidence type="ECO:0000256" key="5">
    <source>
        <dbReference type="ARBA" id="ARBA00022806"/>
    </source>
</evidence>
<dbReference type="OrthoDB" id="9810135at2"/>
<dbReference type="PROSITE" id="PS51217">
    <property type="entry name" value="UVRD_HELICASE_CTER"/>
    <property type="match status" value="1"/>
</dbReference>
<keyword evidence="4 15" id="KW-0378">Hydrolase</keyword>
<dbReference type="EMBL" id="RCNT01000001">
    <property type="protein sequence ID" value="RMA44190.1"/>
    <property type="molecule type" value="Genomic_DNA"/>
</dbReference>
<evidence type="ECO:0000256" key="7">
    <source>
        <dbReference type="ARBA" id="ARBA00022840"/>
    </source>
</evidence>
<dbReference type="RefSeq" id="WP_121896779.1">
    <property type="nucleotide sequence ID" value="NZ_RCNT01000001.1"/>
</dbReference>
<dbReference type="EC" id="5.6.2.4" evidence="12"/>
<evidence type="ECO:0000256" key="6">
    <source>
        <dbReference type="ARBA" id="ARBA00022839"/>
    </source>
</evidence>
<evidence type="ECO:0000256" key="11">
    <source>
        <dbReference type="ARBA" id="ARBA00034617"/>
    </source>
</evidence>
<evidence type="ECO:0000259" key="17">
    <source>
        <dbReference type="PROSITE" id="PS51217"/>
    </source>
</evidence>
<evidence type="ECO:0000256" key="4">
    <source>
        <dbReference type="ARBA" id="ARBA00022801"/>
    </source>
</evidence>
<dbReference type="InterPro" id="IPR014016">
    <property type="entry name" value="UvrD-like_ATP-bd"/>
</dbReference>
<evidence type="ECO:0000256" key="1">
    <source>
        <dbReference type="ARBA" id="ARBA00022722"/>
    </source>
</evidence>
<dbReference type="GO" id="GO:0033202">
    <property type="term" value="C:DNA helicase complex"/>
    <property type="evidence" value="ECO:0007669"/>
    <property type="project" value="TreeGrafter"/>
</dbReference>
<dbReference type="Pfam" id="PF13361">
    <property type="entry name" value="UvrD_C"/>
    <property type="match status" value="1"/>
</dbReference>
<dbReference type="InterPro" id="IPR011604">
    <property type="entry name" value="PDDEXK-like_dom_sf"/>
</dbReference>
<dbReference type="GO" id="GO:0043138">
    <property type="term" value="F:3'-5' DNA helicase activity"/>
    <property type="evidence" value="ECO:0007669"/>
    <property type="project" value="UniProtKB-EC"/>
</dbReference>
<proteinExistence type="predicted"/>
<evidence type="ECO:0000256" key="15">
    <source>
        <dbReference type="PROSITE-ProRule" id="PRU00560"/>
    </source>
</evidence>
<dbReference type="GO" id="GO:0005524">
    <property type="term" value="F:ATP binding"/>
    <property type="evidence" value="ECO:0007669"/>
    <property type="project" value="UniProtKB-UniRule"/>
</dbReference>
<keyword evidence="5 15" id="KW-0347">Helicase</keyword>
<evidence type="ECO:0000256" key="8">
    <source>
        <dbReference type="ARBA" id="ARBA00023125"/>
    </source>
</evidence>
<dbReference type="Pfam" id="PF12705">
    <property type="entry name" value="PDDEXK_1"/>
    <property type="match status" value="1"/>
</dbReference>
<evidence type="ECO:0000256" key="14">
    <source>
        <dbReference type="ARBA" id="ARBA00048988"/>
    </source>
</evidence>
<dbReference type="PROSITE" id="PS51198">
    <property type="entry name" value="UVRD_HELICASE_ATP_BIND"/>
    <property type="match status" value="1"/>
</dbReference>
<evidence type="ECO:0000256" key="9">
    <source>
        <dbReference type="ARBA" id="ARBA00023204"/>
    </source>
</evidence>
<keyword evidence="8" id="KW-0238">DNA-binding</keyword>
<dbReference type="NCBIfam" id="TIGR02784">
    <property type="entry name" value="addA_alphas"/>
    <property type="match status" value="1"/>
</dbReference>
<keyword evidence="9" id="KW-0234">DNA repair</keyword>
<dbReference type="SUPFAM" id="SSF52540">
    <property type="entry name" value="P-loop containing nucleoside triphosphate hydrolases"/>
    <property type="match status" value="1"/>
</dbReference>
<evidence type="ECO:0000313" key="18">
    <source>
        <dbReference type="EMBL" id="RMA44190.1"/>
    </source>
</evidence>
<accession>A0A3L9YNC8</accession>
<dbReference type="Proteomes" id="UP000281343">
    <property type="component" value="Unassembled WGS sequence"/>
</dbReference>
<dbReference type="GO" id="GO:0003677">
    <property type="term" value="F:DNA binding"/>
    <property type="evidence" value="ECO:0007669"/>
    <property type="project" value="UniProtKB-KW"/>
</dbReference>
<reference evidence="18 19" key="1">
    <citation type="submission" date="2018-10" db="EMBL/GenBank/DDBJ databases">
        <authorList>
            <person name="Jung H.S."/>
            <person name="Jeon C.O."/>
        </authorList>
    </citation>
    <scope>NUCLEOTIDE SEQUENCE [LARGE SCALE GENOMIC DNA]</scope>
    <source>
        <strain evidence="18 19">MA-7-27</strain>
    </source>
</reference>
<dbReference type="Gene3D" id="3.40.50.300">
    <property type="entry name" value="P-loop containing nucleotide triphosphate hydrolases"/>
    <property type="match status" value="3"/>
</dbReference>
<name>A0A3L9YNC8_9RHOB</name>